<keyword evidence="4 12" id="KW-0378">Hydrolase</keyword>
<evidence type="ECO:0000256" key="11">
    <source>
        <dbReference type="PIRSR" id="PIRSR601088-4"/>
    </source>
</evidence>
<dbReference type="Pfam" id="PF11975">
    <property type="entry name" value="Glyco_hydro_4C"/>
    <property type="match status" value="1"/>
</dbReference>
<dbReference type="GO" id="GO:0004557">
    <property type="term" value="F:alpha-galactosidase activity"/>
    <property type="evidence" value="ECO:0007669"/>
    <property type="project" value="UniProtKB-EC"/>
</dbReference>
<dbReference type="SUPFAM" id="SSF56327">
    <property type="entry name" value="LDH C-terminal domain-like"/>
    <property type="match status" value="1"/>
</dbReference>
<feature type="domain" description="Glycosyl hydrolase family 4 C-terminal" evidence="14">
    <location>
        <begin position="234"/>
        <end position="487"/>
    </location>
</feature>
<feature type="binding site" evidence="9">
    <location>
        <position position="187"/>
    </location>
    <ligand>
        <name>substrate</name>
    </ligand>
</feature>
<evidence type="ECO:0000256" key="2">
    <source>
        <dbReference type="ARBA" id="ARBA00010141"/>
    </source>
</evidence>
<keyword evidence="10" id="KW-0170">Cobalt</keyword>
<dbReference type="SUPFAM" id="SSF51735">
    <property type="entry name" value="NAD(P)-binding Rossmann-fold domains"/>
    <property type="match status" value="1"/>
</dbReference>
<keyword evidence="7" id="KW-0119">Carbohydrate metabolism</keyword>
<dbReference type="Gene3D" id="3.90.1820.10">
    <property type="entry name" value="AglA-like glucosidase"/>
    <property type="match status" value="1"/>
</dbReference>
<feature type="binding site" evidence="10">
    <location>
        <position position="239"/>
    </location>
    <ligand>
        <name>Mn(2+)</name>
        <dbReference type="ChEBI" id="CHEBI:29035"/>
    </ligand>
</feature>
<keyword evidence="10" id="KW-0533">Nickel</keyword>
<dbReference type="InterPro" id="IPR053715">
    <property type="entry name" value="GH4_Enzyme_sf"/>
</dbReference>
<reference evidence="15 16" key="1">
    <citation type="submission" date="2020-08" db="EMBL/GenBank/DDBJ databases">
        <title>Genomic Encyclopedia of Type Strains, Phase IV (KMG-IV): sequencing the most valuable type-strain genomes for metagenomic binning, comparative biology and taxonomic classification.</title>
        <authorList>
            <person name="Goeker M."/>
        </authorList>
    </citation>
    <scope>NUCLEOTIDE SEQUENCE [LARGE SCALE GENOMIC DNA]</scope>
    <source>
        <strain evidence="15 16">DSM 103725</strain>
    </source>
</reference>
<dbReference type="PRINTS" id="PR00732">
    <property type="entry name" value="GLHYDRLASE4"/>
</dbReference>
<evidence type="ECO:0000256" key="7">
    <source>
        <dbReference type="ARBA" id="ARBA00023277"/>
    </source>
</evidence>
<comment type="similarity">
    <text evidence="2 12">Belongs to the glycosyl hydrolase 4 family.</text>
</comment>
<evidence type="ECO:0000256" key="13">
    <source>
        <dbReference type="SAM" id="MobiDB-lite"/>
    </source>
</evidence>
<evidence type="ECO:0000313" key="16">
    <source>
        <dbReference type="Proteomes" id="UP000541810"/>
    </source>
</evidence>
<keyword evidence="8 12" id="KW-0326">Glycosidase</keyword>
<keyword evidence="5 12" id="KW-0520">NAD</keyword>
<gene>
    <name evidence="15" type="ORF">HNQ40_000949</name>
</gene>
<keyword evidence="6 10" id="KW-0464">Manganese</keyword>
<accession>A0A7X0H4H6</accession>
<evidence type="ECO:0000256" key="3">
    <source>
        <dbReference type="ARBA" id="ARBA00022723"/>
    </source>
</evidence>
<dbReference type="InterPro" id="IPR022616">
    <property type="entry name" value="Glyco_hydro_4_C"/>
</dbReference>
<dbReference type="Pfam" id="PF02056">
    <property type="entry name" value="Glyco_hydro_4"/>
    <property type="match status" value="1"/>
</dbReference>
<dbReference type="Proteomes" id="UP000541810">
    <property type="component" value="Unassembled WGS sequence"/>
</dbReference>
<evidence type="ECO:0000256" key="5">
    <source>
        <dbReference type="ARBA" id="ARBA00023027"/>
    </source>
</evidence>
<dbReference type="GO" id="GO:0046872">
    <property type="term" value="F:metal ion binding"/>
    <property type="evidence" value="ECO:0007669"/>
    <property type="project" value="UniProtKB-KW"/>
</dbReference>
<evidence type="ECO:0000256" key="4">
    <source>
        <dbReference type="ARBA" id="ARBA00022801"/>
    </source>
</evidence>
<keyword evidence="10" id="KW-0408">Iron</keyword>
<protein>
    <submittedName>
        <fullName evidence="15">Alpha-galactosidase</fullName>
        <ecNumber evidence="15">3.2.1.22</ecNumber>
    </submittedName>
</protein>
<evidence type="ECO:0000256" key="1">
    <source>
        <dbReference type="ARBA" id="ARBA00001936"/>
    </source>
</evidence>
<evidence type="ECO:0000256" key="9">
    <source>
        <dbReference type="PIRSR" id="PIRSR601088-2"/>
    </source>
</evidence>
<evidence type="ECO:0000256" key="6">
    <source>
        <dbReference type="ARBA" id="ARBA00023211"/>
    </source>
</evidence>
<proteinExistence type="inferred from homology"/>
<dbReference type="PANTHER" id="PTHR32092">
    <property type="entry name" value="6-PHOSPHO-BETA-GLUCOSIDASE-RELATED"/>
    <property type="match status" value="1"/>
</dbReference>
<keyword evidence="16" id="KW-1185">Reference proteome</keyword>
<dbReference type="InterPro" id="IPR015955">
    <property type="entry name" value="Lactate_DH/Glyco_Ohase_4_C"/>
</dbReference>
<dbReference type="InterPro" id="IPR001088">
    <property type="entry name" value="Glyco_hydro_4"/>
</dbReference>
<feature type="binding site" evidence="10">
    <location>
        <position position="209"/>
    </location>
    <ligand>
        <name>Mn(2+)</name>
        <dbReference type="ChEBI" id="CHEBI:29035"/>
    </ligand>
</feature>
<name>A0A7X0H4H6_9BACT</name>
<evidence type="ECO:0000256" key="8">
    <source>
        <dbReference type="ARBA" id="ARBA00023295"/>
    </source>
</evidence>
<keyword evidence="3 10" id="KW-0479">Metal-binding</keyword>
<sequence>MPASLDTPVISEVDDDAKGHDAHTKAAESTTPLPGRIDRPINVVFLGAGSTFCPKICRDILTIESADRGELRLVDIDADRLALTTQVVEKIISDLGKQGGWSVQSTTDRRAVLPGAHYAVCSVEVSGLDCVAWDNDIPLKYGVDQCIGDTIGPGGLFKGLRTVPVFLDILRDMRELCPGAVMLNYTNPMNMMVLAAGRAIPEVPVVGLCHSVQGTSHLLADLAEVPYDELDWECAGINHLAWFTKLEHRGRDLYESRLFEQFRRDLEAGIAEAEAGKASFDNRGDSNGETAEKQYEFEELIRKDMCVHFGAFITESSGHLSEYLPYYRKSEEGKKLLRLGYHGGSRFYASNWPSWRKHMDEQRNRWVTGEEAFDLNRSWEYGSWIIEAMEKNAPLRIHGNVMNHATALGKTSRGEAGKLITNLPGDGCVEVACYVDKNGIQPTRYGSLPPQMAHICASNMAMFDLAAQSIIHRSKQAAAHALMLDPLCAAVLTPREIEMMTMEMFDAEREFLPEYS</sequence>
<dbReference type="AlphaFoldDB" id="A0A7X0H4H6"/>
<evidence type="ECO:0000313" key="15">
    <source>
        <dbReference type="EMBL" id="MBB6429143.1"/>
    </source>
</evidence>
<feature type="compositionally biased region" description="Basic and acidic residues" evidence="13">
    <location>
        <begin position="16"/>
        <end position="26"/>
    </location>
</feature>
<dbReference type="PANTHER" id="PTHR32092:SF6">
    <property type="entry name" value="ALPHA-GALACTOSIDASE"/>
    <property type="match status" value="1"/>
</dbReference>
<feature type="site" description="Increases basicity of active site Tyr" evidence="11">
    <location>
        <position position="149"/>
    </location>
</feature>
<dbReference type="EC" id="3.2.1.22" evidence="15"/>
<comment type="cofactor">
    <cofactor evidence="1">
        <name>Mn(2+)</name>
        <dbReference type="ChEBI" id="CHEBI:29035"/>
    </cofactor>
</comment>
<evidence type="ECO:0000256" key="10">
    <source>
        <dbReference type="PIRSR" id="PIRSR601088-3"/>
    </source>
</evidence>
<evidence type="ECO:0000256" key="12">
    <source>
        <dbReference type="RuleBase" id="RU361152"/>
    </source>
</evidence>
<evidence type="ECO:0000259" key="14">
    <source>
        <dbReference type="Pfam" id="PF11975"/>
    </source>
</evidence>
<comment type="cofactor">
    <cofactor evidence="12">
        <name>NAD(+)</name>
        <dbReference type="ChEBI" id="CHEBI:57540"/>
    </cofactor>
    <text evidence="12">Binds 1 NAD(+) per subunit.</text>
</comment>
<dbReference type="EMBL" id="JACHGY010000001">
    <property type="protein sequence ID" value="MBB6429143.1"/>
    <property type="molecule type" value="Genomic_DNA"/>
</dbReference>
<dbReference type="InterPro" id="IPR036291">
    <property type="entry name" value="NAD(P)-bd_dom_sf"/>
</dbReference>
<dbReference type="GO" id="GO:0016616">
    <property type="term" value="F:oxidoreductase activity, acting on the CH-OH group of donors, NAD or NADP as acceptor"/>
    <property type="evidence" value="ECO:0007669"/>
    <property type="project" value="InterPro"/>
</dbReference>
<feature type="region of interest" description="Disordered" evidence="13">
    <location>
        <begin position="1"/>
        <end position="33"/>
    </location>
</feature>
<organism evidence="15 16">
    <name type="scientific">Algisphaera agarilytica</name>
    <dbReference type="NCBI Taxonomy" id="1385975"/>
    <lineage>
        <taxon>Bacteria</taxon>
        <taxon>Pseudomonadati</taxon>
        <taxon>Planctomycetota</taxon>
        <taxon>Phycisphaerae</taxon>
        <taxon>Phycisphaerales</taxon>
        <taxon>Phycisphaeraceae</taxon>
        <taxon>Algisphaera</taxon>
    </lineage>
</organism>
<dbReference type="RefSeq" id="WP_184676731.1">
    <property type="nucleotide sequence ID" value="NZ_JACHGY010000001.1"/>
</dbReference>
<comment type="caution">
    <text evidence="15">The sequence shown here is derived from an EMBL/GenBank/DDBJ whole genome shotgun (WGS) entry which is preliminary data.</text>
</comment>
<dbReference type="GO" id="GO:0005975">
    <property type="term" value="P:carbohydrate metabolic process"/>
    <property type="evidence" value="ECO:0007669"/>
    <property type="project" value="InterPro"/>
</dbReference>